<name>A0A1M4ZG85_STRHI</name>
<keyword evidence="2" id="KW-1185">Reference proteome</keyword>
<dbReference type="STRING" id="2017.SAMN05444320_102721"/>
<protein>
    <submittedName>
        <fullName evidence="1">Uncharacterized protein</fullName>
    </submittedName>
</protein>
<dbReference type="AlphaFoldDB" id="A0A1M4ZG85"/>
<dbReference type="Proteomes" id="UP000184501">
    <property type="component" value="Unassembled WGS sequence"/>
</dbReference>
<gene>
    <name evidence="1" type="ORF">SAMN05444320_102721</name>
</gene>
<organism evidence="1 2">
    <name type="scientific">Streptoalloteichus hindustanus</name>
    <dbReference type="NCBI Taxonomy" id="2017"/>
    <lineage>
        <taxon>Bacteria</taxon>
        <taxon>Bacillati</taxon>
        <taxon>Actinomycetota</taxon>
        <taxon>Actinomycetes</taxon>
        <taxon>Pseudonocardiales</taxon>
        <taxon>Pseudonocardiaceae</taxon>
        <taxon>Streptoalloteichus</taxon>
    </lineage>
</organism>
<proteinExistence type="predicted"/>
<sequence>MAKARAALVAAIPPAPDITRESVRSAVRP</sequence>
<accession>A0A1M4ZG85</accession>
<dbReference type="EMBL" id="FQVN01000002">
    <property type="protein sequence ID" value="SHF16812.1"/>
    <property type="molecule type" value="Genomic_DNA"/>
</dbReference>
<evidence type="ECO:0000313" key="2">
    <source>
        <dbReference type="Proteomes" id="UP000184501"/>
    </source>
</evidence>
<evidence type="ECO:0000313" key="1">
    <source>
        <dbReference type="EMBL" id="SHF16812.1"/>
    </source>
</evidence>
<reference evidence="1 2" key="1">
    <citation type="submission" date="2016-11" db="EMBL/GenBank/DDBJ databases">
        <authorList>
            <person name="Jaros S."/>
            <person name="Januszkiewicz K."/>
            <person name="Wedrychowicz H."/>
        </authorList>
    </citation>
    <scope>NUCLEOTIDE SEQUENCE [LARGE SCALE GENOMIC DNA]</scope>
    <source>
        <strain evidence="1 2">DSM 44523</strain>
    </source>
</reference>